<keyword evidence="9" id="KW-0812">Transmembrane</keyword>
<evidence type="ECO:0000256" key="8">
    <source>
        <dbReference type="PIRSR" id="PIRSR602403-1"/>
    </source>
</evidence>
<dbReference type="EMBL" id="KV417539">
    <property type="protein sequence ID" value="KZP22419.1"/>
    <property type="molecule type" value="Genomic_DNA"/>
</dbReference>
<keyword evidence="8" id="KW-0349">Heme</keyword>
<proteinExistence type="inferred from homology"/>
<feature type="binding site" description="axial binding residue" evidence="8">
    <location>
        <position position="500"/>
    </location>
    <ligand>
        <name>heme</name>
        <dbReference type="ChEBI" id="CHEBI:30413"/>
    </ligand>
    <ligandPart>
        <name>Fe</name>
        <dbReference type="ChEBI" id="CHEBI:18248"/>
    </ligandPart>
</feature>
<accession>A0A166KZN1</accession>
<evidence type="ECO:0000256" key="2">
    <source>
        <dbReference type="ARBA" id="ARBA00005179"/>
    </source>
</evidence>
<evidence type="ECO:0000256" key="6">
    <source>
        <dbReference type="ARBA" id="ARBA00023004"/>
    </source>
</evidence>
<dbReference type="PANTHER" id="PTHR24305:SF187">
    <property type="entry name" value="P450, PUTATIVE (EUROFUNG)-RELATED"/>
    <property type="match status" value="1"/>
</dbReference>
<keyword evidence="5" id="KW-0560">Oxidoreductase</keyword>
<reference evidence="10 11" key="1">
    <citation type="journal article" date="2016" name="Mol. Biol. Evol.">
        <title>Comparative Genomics of Early-Diverging Mushroom-Forming Fungi Provides Insights into the Origins of Lignocellulose Decay Capabilities.</title>
        <authorList>
            <person name="Nagy L.G."/>
            <person name="Riley R."/>
            <person name="Tritt A."/>
            <person name="Adam C."/>
            <person name="Daum C."/>
            <person name="Floudas D."/>
            <person name="Sun H."/>
            <person name="Yadav J.S."/>
            <person name="Pangilinan J."/>
            <person name="Larsson K.H."/>
            <person name="Matsuura K."/>
            <person name="Barry K."/>
            <person name="Labutti K."/>
            <person name="Kuo R."/>
            <person name="Ohm R.A."/>
            <person name="Bhattacharya S.S."/>
            <person name="Shirouzu T."/>
            <person name="Yoshinaga Y."/>
            <person name="Martin F.M."/>
            <person name="Grigoriev I.V."/>
            <person name="Hibbett D.S."/>
        </authorList>
    </citation>
    <scope>NUCLEOTIDE SEQUENCE [LARGE SCALE GENOMIC DNA]</scope>
    <source>
        <strain evidence="10 11">CBS 109695</strain>
    </source>
</reference>
<keyword evidence="7" id="KW-0503">Monooxygenase</keyword>
<evidence type="ECO:0000313" key="10">
    <source>
        <dbReference type="EMBL" id="KZP22419.1"/>
    </source>
</evidence>
<dbReference type="Gene3D" id="1.10.630.10">
    <property type="entry name" value="Cytochrome P450"/>
    <property type="match status" value="1"/>
</dbReference>
<feature type="transmembrane region" description="Helical" evidence="9">
    <location>
        <begin position="39"/>
        <end position="59"/>
    </location>
</feature>
<dbReference type="GO" id="GO:0004497">
    <property type="term" value="F:monooxygenase activity"/>
    <property type="evidence" value="ECO:0007669"/>
    <property type="project" value="UniProtKB-KW"/>
</dbReference>
<dbReference type="STRING" id="436010.A0A166KZN1"/>
<keyword evidence="11" id="KW-1185">Reference proteome</keyword>
<dbReference type="InterPro" id="IPR036396">
    <property type="entry name" value="Cyt_P450_sf"/>
</dbReference>
<gene>
    <name evidence="10" type="ORF">FIBSPDRAFT_1017609</name>
</gene>
<dbReference type="InterPro" id="IPR050121">
    <property type="entry name" value="Cytochrome_P450_monoxygenase"/>
</dbReference>
<evidence type="ECO:0000313" key="11">
    <source>
        <dbReference type="Proteomes" id="UP000076532"/>
    </source>
</evidence>
<dbReference type="InterPro" id="IPR002403">
    <property type="entry name" value="Cyt_P450_E_grp-IV"/>
</dbReference>
<dbReference type="PRINTS" id="PR00385">
    <property type="entry name" value="P450"/>
</dbReference>
<protein>
    <submittedName>
        <fullName evidence="10">Cytochrome P450</fullName>
    </submittedName>
</protein>
<dbReference type="PANTHER" id="PTHR24305">
    <property type="entry name" value="CYTOCHROME P450"/>
    <property type="match status" value="1"/>
</dbReference>
<feature type="transmembrane region" description="Helical" evidence="9">
    <location>
        <begin position="65"/>
        <end position="86"/>
    </location>
</feature>
<evidence type="ECO:0000256" key="1">
    <source>
        <dbReference type="ARBA" id="ARBA00001971"/>
    </source>
</evidence>
<evidence type="ECO:0000256" key="4">
    <source>
        <dbReference type="ARBA" id="ARBA00022723"/>
    </source>
</evidence>
<evidence type="ECO:0000256" key="3">
    <source>
        <dbReference type="ARBA" id="ARBA00010617"/>
    </source>
</evidence>
<dbReference type="Pfam" id="PF00067">
    <property type="entry name" value="p450"/>
    <property type="match status" value="1"/>
</dbReference>
<dbReference type="GO" id="GO:0005506">
    <property type="term" value="F:iron ion binding"/>
    <property type="evidence" value="ECO:0007669"/>
    <property type="project" value="InterPro"/>
</dbReference>
<evidence type="ECO:0000256" key="7">
    <source>
        <dbReference type="ARBA" id="ARBA00023033"/>
    </source>
</evidence>
<sequence>MDYFRQLVAFTPSPTTGRGLLFATSWIIYSIFKRYEPAWPYQLFILLGVIPSILATALVTPMSNAILSAIGTFLSYYTLIIAYMFIYRLSPFHPLAKYPGPVLAKLSMFWLSWISIQGARHIKVREVHAQYGEIVRIGPNEISCNYREAVKPICGPNGLPKGPAYSNRMNSDEPQTIVLIRDQAEHAIRRKNWNKAFSPKALKGYEPIILKAVRDLMDQITEMSGKSVDLPPIFNRWGFDFISAAAFGLENQTNDGARLRSGLKALLRFGSILGHIPWTLPLYRLWPGANKGREFLDKLTSDWLNGRLRNGSTNKDMFFHMTHEGDAHVQSTDLDMPVLKSDALLAIVAGSDPVSSTMTAISFLFMDNPDCFLRLRAEIDVRFPPGNDPSDFNTLANMPYLNACITETLRLLPPPLTGLQRRMPNGEGWVIGEYFIPGETAISVPTFTVQRDPRNFSPRSDDFWPDRWLKEEDRKNVDATLPFIHEPDAFHAFSLGPANCVGKNLAWAELRCLVAFLVQNFDFKHSGDFDRLRFERGDFISAPITPKMPVRFTPRR</sequence>
<keyword evidence="9" id="KW-0472">Membrane</keyword>
<feature type="transmembrane region" description="Helical" evidence="9">
    <location>
        <begin position="15"/>
        <end position="32"/>
    </location>
</feature>
<dbReference type="OrthoDB" id="6692864at2759"/>
<name>A0A166KZN1_9AGAM</name>
<comment type="pathway">
    <text evidence="2">Secondary metabolite biosynthesis.</text>
</comment>
<dbReference type="SUPFAM" id="SSF48264">
    <property type="entry name" value="Cytochrome P450"/>
    <property type="match status" value="1"/>
</dbReference>
<dbReference type="GO" id="GO:0016705">
    <property type="term" value="F:oxidoreductase activity, acting on paired donors, with incorporation or reduction of molecular oxygen"/>
    <property type="evidence" value="ECO:0007669"/>
    <property type="project" value="InterPro"/>
</dbReference>
<comment type="cofactor">
    <cofactor evidence="1 8">
        <name>heme</name>
        <dbReference type="ChEBI" id="CHEBI:30413"/>
    </cofactor>
</comment>
<keyword evidence="6 8" id="KW-0408">Iron</keyword>
<dbReference type="GO" id="GO:0020037">
    <property type="term" value="F:heme binding"/>
    <property type="evidence" value="ECO:0007669"/>
    <property type="project" value="InterPro"/>
</dbReference>
<keyword evidence="4 8" id="KW-0479">Metal-binding</keyword>
<evidence type="ECO:0000256" key="9">
    <source>
        <dbReference type="SAM" id="Phobius"/>
    </source>
</evidence>
<comment type="similarity">
    <text evidence="3">Belongs to the cytochrome P450 family.</text>
</comment>
<dbReference type="InterPro" id="IPR001128">
    <property type="entry name" value="Cyt_P450"/>
</dbReference>
<organism evidence="10 11">
    <name type="scientific">Athelia psychrophila</name>
    <dbReference type="NCBI Taxonomy" id="1759441"/>
    <lineage>
        <taxon>Eukaryota</taxon>
        <taxon>Fungi</taxon>
        <taxon>Dikarya</taxon>
        <taxon>Basidiomycota</taxon>
        <taxon>Agaricomycotina</taxon>
        <taxon>Agaricomycetes</taxon>
        <taxon>Agaricomycetidae</taxon>
        <taxon>Atheliales</taxon>
        <taxon>Atheliaceae</taxon>
        <taxon>Athelia</taxon>
    </lineage>
</organism>
<dbReference type="PRINTS" id="PR00465">
    <property type="entry name" value="EP450IV"/>
</dbReference>
<dbReference type="AlphaFoldDB" id="A0A166KZN1"/>
<evidence type="ECO:0000256" key="5">
    <source>
        <dbReference type="ARBA" id="ARBA00023002"/>
    </source>
</evidence>
<dbReference type="Proteomes" id="UP000076532">
    <property type="component" value="Unassembled WGS sequence"/>
</dbReference>
<keyword evidence="9" id="KW-1133">Transmembrane helix</keyword>